<comment type="cofactor">
    <cofactor evidence="1">
        <name>Zn(2+)</name>
        <dbReference type="ChEBI" id="CHEBI:29105"/>
    </cofactor>
</comment>
<dbReference type="GO" id="GO:0006508">
    <property type="term" value="P:proteolysis"/>
    <property type="evidence" value="ECO:0007669"/>
    <property type="project" value="UniProtKB-KW"/>
</dbReference>
<evidence type="ECO:0000256" key="7">
    <source>
        <dbReference type="SAM" id="Coils"/>
    </source>
</evidence>
<dbReference type="GO" id="GO:0004222">
    <property type="term" value="F:metalloendopeptidase activity"/>
    <property type="evidence" value="ECO:0007669"/>
    <property type="project" value="TreeGrafter"/>
</dbReference>
<feature type="region of interest" description="Disordered" evidence="8">
    <location>
        <begin position="1"/>
        <end position="31"/>
    </location>
</feature>
<evidence type="ECO:0000256" key="4">
    <source>
        <dbReference type="ARBA" id="ARBA00022801"/>
    </source>
</evidence>
<dbReference type="InterPro" id="IPR011055">
    <property type="entry name" value="Dup_hybrid_motif"/>
</dbReference>
<keyword evidence="11" id="KW-1185">Reference proteome</keyword>
<evidence type="ECO:0000256" key="3">
    <source>
        <dbReference type="ARBA" id="ARBA00022723"/>
    </source>
</evidence>
<gene>
    <name evidence="10" type="ORF">FOY91_11555</name>
</gene>
<evidence type="ECO:0000313" key="10">
    <source>
        <dbReference type="EMBL" id="TVV73715.1"/>
    </source>
</evidence>
<evidence type="ECO:0000256" key="1">
    <source>
        <dbReference type="ARBA" id="ARBA00001947"/>
    </source>
</evidence>
<evidence type="ECO:0000256" key="8">
    <source>
        <dbReference type="SAM" id="MobiDB-lite"/>
    </source>
</evidence>
<dbReference type="InterPro" id="IPR050570">
    <property type="entry name" value="Cell_wall_metabolism_enzyme"/>
</dbReference>
<keyword evidence="6" id="KW-0482">Metalloprotease</keyword>
<feature type="coiled-coil region" evidence="7">
    <location>
        <begin position="75"/>
        <end position="102"/>
    </location>
</feature>
<keyword evidence="3" id="KW-0479">Metal-binding</keyword>
<organism evidence="10 11">
    <name type="scientific">Alterirhizorhabdus solaris</name>
    <dbReference type="NCBI Taxonomy" id="2529389"/>
    <lineage>
        <taxon>Bacteria</taxon>
        <taxon>Pseudomonadati</taxon>
        <taxon>Pseudomonadota</taxon>
        <taxon>Alphaproteobacteria</taxon>
        <taxon>Sphingomonadales</taxon>
        <taxon>Rhizorhabdaceae</taxon>
        <taxon>Alterirhizorhabdus</taxon>
    </lineage>
</organism>
<dbReference type="PANTHER" id="PTHR21666:SF288">
    <property type="entry name" value="CELL DIVISION PROTEIN YTFB"/>
    <property type="match status" value="1"/>
</dbReference>
<evidence type="ECO:0000313" key="11">
    <source>
        <dbReference type="Proteomes" id="UP000318681"/>
    </source>
</evidence>
<evidence type="ECO:0000256" key="5">
    <source>
        <dbReference type="ARBA" id="ARBA00022833"/>
    </source>
</evidence>
<proteinExistence type="predicted"/>
<name>A0A558R2U7_9SPHN</name>
<dbReference type="GO" id="GO:0046872">
    <property type="term" value="F:metal ion binding"/>
    <property type="evidence" value="ECO:0007669"/>
    <property type="project" value="UniProtKB-KW"/>
</dbReference>
<reference evidence="10 11" key="1">
    <citation type="submission" date="2019-07" db="EMBL/GenBank/DDBJ databases">
        <title>Sphingomonas solaris sp. nov., isolated from a solar panel from Boston, Massachusetts.</title>
        <authorList>
            <person name="Tanner K."/>
            <person name="Pascual J."/>
            <person name="Mancuso C."/>
            <person name="Pereto J."/>
            <person name="Khalil A."/>
            <person name="Vilanova C."/>
        </authorList>
    </citation>
    <scope>NUCLEOTIDE SEQUENCE [LARGE SCALE GENOMIC DNA]</scope>
    <source>
        <strain evidence="10 11">R4DWN</strain>
    </source>
</reference>
<dbReference type="CDD" id="cd12797">
    <property type="entry name" value="M23_peptidase"/>
    <property type="match status" value="1"/>
</dbReference>
<protein>
    <submittedName>
        <fullName evidence="10">Peptidoglycan DD-metalloendopeptidase family protein</fullName>
    </submittedName>
</protein>
<keyword evidence="2" id="KW-0645">Protease</keyword>
<keyword evidence="4" id="KW-0378">Hydrolase</keyword>
<evidence type="ECO:0000259" key="9">
    <source>
        <dbReference type="Pfam" id="PF01551"/>
    </source>
</evidence>
<dbReference type="Proteomes" id="UP000318681">
    <property type="component" value="Unassembled WGS sequence"/>
</dbReference>
<accession>A0A558R2U7</accession>
<dbReference type="EMBL" id="VNIM01000043">
    <property type="protein sequence ID" value="TVV73715.1"/>
    <property type="molecule type" value="Genomic_DNA"/>
</dbReference>
<keyword evidence="5" id="KW-0862">Zinc</keyword>
<sequence length="443" mass="46073">MGAWSTSGDAAGEPRFRPGTTTTIPGGGSGAPGGITPAVRARLCVGIAAAALLLAAVSLPLGQPLPAQSLPSQSLAEEALALAEAKRQAALAQRRSADFERQAAQAVGEAARARAEEAAITARIVAAEADIDAAGARIGIVAALRAQQRARLALRQGPIVRLAAGLQTMARRPPALALVQRGSLADLMHVRALLAGQLPLVRARTGLLRQEVAEGLRLQGQADRAAAILREGQRRLDFQRATLAALETGHRARAQTLVDRAMAEQDRATALGEQARDIVDLMGREREREVLAGRLAALPGPLPRPPIPGFPAEAAPRSGLLSPAGFDYRLPVTGRLVTGLGEVAESGVRARGLTLNPRVGTMVVAPAPGKIVYAGPFRDYGRIVIIDHGGGWTSLVTGIGKMRVRVGERVAPGRALGRAGSTLTVELRRNGQPVDIPALVAQG</sequence>
<dbReference type="AlphaFoldDB" id="A0A558R2U7"/>
<comment type="caution">
    <text evidence="10">The sequence shown here is derived from an EMBL/GenBank/DDBJ whole genome shotgun (WGS) entry which is preliminary data.</text>
</comment>
<dbReference type="OrthoDB" id="9809144at2"/>
<dbReference type="Gene3D" id="2.70.70.10">
    <property type="entry name" value="Glucose Permease (Domain IIA)"/>
    <property type="match status" value="1"/>
</dbReference>
<keyword evidence="7" id="KW-0175">Coiled coil</keyword>
<dbReference type="Pfam" id="PF01551">
    <property type="entry name" value="Peptidase_M23"/>
    <property type="match status" value="1"/>
</dbReference>
<dbReference type="PANTHER" id="PTHR21666">
    <property type="entry name" value="PEPTIDASE-RELATED"/>
    <property type="match status" value="1"/>
</dbReference>
<dbReference type="InterPro" id="IPR016047">
    <property type="entry name" value="M23ase_b-sheet_dom"/>
</dbReference>
<dbReference type="SUPFAM" id="SSF51261">
    <property type="entry name" value="Duplicated hybrid motif"/>
    <property type="match status" value="1"/>
</dbReference>
<evidence type="ECO:0000256" key="2">
    <source>
        <dbReference type="ARBA" id="ARBA00022670"/>
    </source>
</evidence>
<evidence type="ECO:0000256" key="6">
    <source>
        <dbReference type="ARBA" id="ARBA00023049"/>
    </source>
</evidence>
<feature type="domain" description="M23ase beta-sheet core" evidence="9">
    <location>
        <begin position="351"/>
        <end position="435"/>
    </location>
</feature>